<dbReference type="GO" id="GO:0000213">
    <property type="term" value="F:tRNA-intron lyase activity"/>
    <property type="evidence" value="ECO:0007669"/>
    <property type="project" value="UniProtKB-UniRule"/>
</dbReference>
<evidence type="ECO:0000256" key="5">
    <source>
        <dbReference type="PIRSR" id="PIRSR011789-1"/>
    </source>
</evidence>
<organism evidence="8 9">
    <name type="scientific">Malassezia restricta (strain ATCC 96810 / NBRC 103918 / CBS 7877)</name>
    <name type="common">Seborrheic dermatitis infection agent</name>
    <dbReference type="NCBI Taxonomy" id="425264"/>
    <lineage>
        <taxon>Eukaryota</taxon>
        <taxon>Fungi</taxon>
        <taxon>Dikarya</taxon>
        <taxon>Basidiomycota</taxon>
        <taxon>Ustilaginomycotina</taxon>
        <taxon>Malasseziomycetes</taxon>
        <taxon>Malasseziales</taxon>
        <taxon>Malasseziaceae</taxon>
        <taxon>Malassezia</taxon>
    </lineage>
</organism>
<evidence type="ECO:0000256" key="2">
    <source>
        <dbReference type="ARBA" id="ARBA00022694"/>
    </source>
</evidence>
<evidence type="ECO:0000256" key="1">
    <source>
        <dbReference type="ARBA" id="ARBA00008078"/>
    </source>
</evidence>
<gene>
    <name evidence="8" type="primary">sen2</name>
    <name evidence="8" type="ORF">DNF11_1500</name>
</gene>
<proteinExistence type="inferred from homology"/>
<comment type="function">
    <text evidence="4">Constitutes one of the two catalytic subunit of the tRNA-splicing endonuclease complex, a complex responsible for identification and cleavage of the splice sites in pre-tRNA. It cleaves pre-tRNA at the 5'- and 3'-splice sites to release the intron. The products are an intron and two tRNA half-molecules bearing 2',3'-cyclic phosphate and 5'-OH termini. There are no conserved sequences at the splice sites, but the intron is invariably located at the same site in the gene, placing the splice sites an invariant distance from the constant structural features of the tRNA body.</text>
</comment>
<name>A0A3G2S3C0_MALR7</name>
<evidence type="ECO:0000256" key="3">
    <source>
        <dbReference type="ARBA" id="ARBA00023239"/>
    </source>
</evidence>
<dbReference type="Proteomes" id="UP000269793">
    <property type="component" value="Chromosome II"/>
</dbReference>
<dbReference type="FunFam" id="3.40.1350.10:FF:000007">
    <property type="entry name" value="tRNA-splicing endonuclease subunit Sen2"/>
    <property type="match status" value="1"/>
</dbReference>
<keyword evidence="8" id="KW-0378">Hydrolase</keyword>
<evidence type="ECO:0000256" key="4">
    <source>
        <dbReference type="PIRNR" id="PIRNR011789"/>
    </source>
</evidence>
<evidence type="ECO:0000259" key="7">
    <source>
        <dbReference type="Pfam" id="PF01974"/>
    </source>
</evidence>
<dbReference type="EMBL" id="CP033149">
    <property type="protein sequence ID" value="AYO42450.1"/>
    <property type="molecule type" value="Genomic_DNA"/>
</dbReference>
<dbReference type="PANTHER" id="PTHR21227">
    <property type="entry name" value="TRNA-SPLICING ENDONUCLEASE SUBUNIT SEN2"/>
    <property type="match status" value="1"/>
</dbReference>
<feature type="region of interest" description="Disordered" evidence="6">
    <location>
        <begin position="1"/>
        <end position="20"/>
    </location>
</feature>
<feature type="active site" evidence="5">
    <location>
        <position position="314"/>
    </location>
</feature>
<feature type="active site" evidence="5">
    <location>
        <position position="370"/>
    </location>
</feature>
<dbReference type="GO" id="GO:0000214">
    <property type="term" value="C:tRNA-intron endonuclease complex"/>
    <property type="evidence" value="ECO:0007669"/>
    <property type="project" value="UniProtKB-UniRule"/>
</dbReference>
<dbReference type="InterPro" id="IPR036167">
    <property type="entry name" value="tRNA_intron_Endo_cat-like_sf"/>
</dbReference>
<dbReference type="GO" id="GO:0005737">
    <property type="term" value="C:cytoplasm"/>
    <property type="evidence" value="ECO:0007669"/>
    <property type="project" value="TreeGrafter"/>
</dbReference>
<dbReference type="EC" id="4.6.1.16" evidence="4"/>
<dbReference type="STRING" id="425264.A0A3G2S3C0"/>
<dbReference type="Gene3D" id="3.40.1350.10">
    <property type="match status" value="1"/>
</dbReference>
<sequence length="422" mass="47939">MELARPPEIRGAGKKATQAKRKAFANPLPVGTTPIQIGTQDASRTWWDWFNESTKWMAENLFTSAPVYHGWYDPLTKSVWMYDKGDAMKLWTHGFFGKGSLSRSEPTWSARKVAEREARERGVLTAEQMTQKRREERRLLKIERARAAVRAGIQLPDGITALGGELREDDVQGPWQGDEDMPVVEAGVSRVKGLKYFSGDVQKAQVDLDIEDEGDPDMSDLSNVEHFQLTLVEAFFLAGMLGCLQVHDNKNAVIPLVTLYQLCMDSALHISSPSVPSIRPDNPFLLSYIVYHHFRSLGWVVKNGTKFCVDYLLYKRGPVFSHAEFAVLVIPEYEYEPDAEDTPFVQHHNGGEKSWIWFSMVNRVNTQVQKTLVLAHVKIPRMTAQITNELTTPDGLVKVLRRGAFRVKEITIRRWVPARMKP</sequence>
<dbReference type="AlphaFoldDB" id="A0A3G2S3C0"/>
<reference evidence="8 9" key="1">
    <citation type="submission" date="2018-10" db="EMBL/GenBank/DDBJ databases">
        <title>Complete genome sequence of Malassezia restricta CBS 7877.</title>
        <authorList>
            <person name="Morand S.C."/>
            <person name="Bertignac M."/>
            <person name="Iltis A."/>
            <person name="Kolder I."/>
            <person name="Pirovano W."/>
            <person name="Jourdain R."/>
            <person name="Clavaud C."/>
        </authorList>
    </citation>
    <scope>NUCLEOTIDE SEQUENCE [LARGE SCALE GENOMIC DNA]</scope>
    <source>
        <strain evidence="8 9">CBS 7877</strain>
    </source>
</reference>
<comment type="similarity">
    <text evidence="1 4">Belongs to the tRNA-intron endonuclease family.</text>
</comment>
<dbReference type="GO" id="GO:0003676">
    <property type="term" value="F:nucleic acid binding"/>
    <property type="evidence" value="ECO:0007669"/>
    <property type="project" value="InterPro"/>
</dbReference>
<evidence type="ECO:0000313" key="9">
    <source>
        <dbReference type="Proteomes" id="UP000269793"/>
    </source>
</evidence>
<keyword evidence="3 4" id="KW-0456">Lyase</keyword>
<keyword evidence="2 4" id="KW-0819">tRNA processing</keyword>
<dbReference type="PANTHER" id="PTHR21227:SF0">
    <property type="entry name" value="TRNA-SPLICING ENDONUCLEASE SUBUNIT SEN2"/>
    <property type="match status" value="1"/>
</dbReference>
<dbReference type="CDD" id="cd22363">
    <property type="entry name" value="tRNA-intron_lyase_C"/>
    <property type="match status" value="1"/>
</dbReference>
<dbReference type="VEuPathDB" id="FungiDB:DNF11_1500"/>
<dbReference type="OrthoDB" id="10249562at2759"/>
<dbReference type="InterPro" id="IPR006676">
    <property type="entry name" value="tRNA_splic"/>
</dbReference>
<keyword evidence="8" id="KW-0540">Nuclease</keyword>
<accession>A0A3G2S3C0</accession>
<dbReference type="PIRSF" id="PIRSF011789">
    <property type="entry name" value="tRNA_splic_SEN2"/>
    <property type="match status" value="1"/>
</dbReference>
<dbReference type="InterPro" id="IPR016589">
    <property type="entry name" value="tRNA_splic_SEN2"/>
</dbReference>
<evidence type="ECO:0000313" key="8">
    <source>
        <dbReference type="EMBL" id="AYO42450.1"/>
    </source>
</evidence>
<feature type="domain" description="tRNA intron endonuclease catalytic" evidence="7">
    <location>
        <begin position="284"/>
        <end position="378"/>
    </location>
</feature>
<feature type="active site" evidence="5">
    <location>
        <position position="322"/>
    </location>
</feature>
<dbReference type="GO" id="GO:0000379">
    <property type="term" value="P:tRNA-type intron splice site recognition and cleavage"/>
    <property type="evidence" value="ECO:0007669"/>
    <property type="project" value="TreeGrafter"/>
</dbReference>
<evidence type="ECO:0000256" key="6">
    <source>
        <dbReference type="SAM" id="MobiDB-lite"/>
    </source>
</evidence>
<dbReference type="InterPro" id="IPR006677">
    <property type="entry name" value="tRNA_intron_Endonuc_cat-like"/>
</dbReference>
<keyword evidence="8" id="KW-0255">Endonuclease</keyword>
<dbReference type="Pfam" id="PF01974">
    <property type="entry name" value="tRNA_int_endo"/>
    <property type="match status" value="1"/>
</dbReference>
<dbReference type="InterPro" id="IPR011856">
    <property type="entry name" value="tRNA_endonuc-like_dom_sf"/>
</dbReference>
<dbReference type="SUPFAM" id="SSF53032">
    <property type="entry name" value="tRNA-intron endonuclease catalytic domain-like"/>
    <property type="match status" value="1"/>
</dbReference>
<keyword evidence="9" id="KW-1185">Reference proteome</keyword>
<protein>
    <recommendedName>
        <fullName evidence="4">tRNA-splicing endonuclease subunit Sen2</fullName>
        <ecNumber evidence="4">4.6.1.16</ecNumber>
    </recommendedName>
</protein>